<organism evidence="2 3">
    <name type="scientific">Methylocaldum szegediense</name>
    <dbReference type="NCBI Taxonomy" id="73780"/>
    <lineage>
        <taxon>Bacteria</taxon>
        <taxon>Pseudomonadati</taxon>
        <taxon>Pseudomonadota</taxon>
        <taxon>Gammaproteobacteria</taxon>
        <taxon>Methylococcales</taxon>
        <taxon>Methylococcaceae</taxon>
        <taxon>Methylocaldum</taxon>
    </lineage>
</organism>
<feature type="domain" description="DUF7673" evidence="1">
    <location>
        <begin position="70"/>
        <end position="153"/>
    </location>
</feature>
<dbReference type="EMBL" id="OX458333">
    <property type="protein sequence ID" value="CAI8918684.1"/>
    <property type="molecule type" value="Genomic_DNA"/>
</dbReference>
<proteinExistence type="predicted"/>
<evidence type="ECO:0000259" key="1">
    <source>
        <dbReference type="Pfam" id="PF24720"/>
    </source>
</evidence>
<accession>A0ABM9I692</accession>
<dbReference type="RefSeq" id="WP_156912655.1">
    <property type="nucleotide sequence ID" value="NZ_OX458333.1"/>
</dbReference>
<reference evidence="2 3" key="1">
    <citation type="submission" date="2023-03" db="EMBL/GenBank/DDBJ databases">
        <authorList>
            <person name="Pearce D."/>
        </authorList>
    </citation>
    <scope>NUCLEOTIDE SEQUENCE [LARGE SCALE GENOMIC DNA]</scope>
    <source>
        <strain evidence="2">Msz</strain>
    </source>
</reference>
<dbReference type="InterPro" id="IPR056090">
    <property type="entry name" value="DUF7673"/>
</dbReference>
<protein>
    <recommendedName>
        <fullName evidence="1">DUF7673 domain-containing protein</fullName>
    </recommendedName>
</protein>
<sequence>MNTPSTGENRPDIALIARATRIALQQFPLADNEDLLVTMPFFKLVYLLTLALEEGGRLAASQPKKEDLIASLKALLAFVEQHPGTDSARVIVSVLCSLYYGNRFKVDLTGLRQIDRASLEHVLNVLRLDHSTAKEVHEYFENGSARWEEMFSAYGFTKGGRSHG</sequence>
<dbReference type="Proteomes" id="UP001162030">
    <property type="component" value="Chromosome"/>
</dbReference>
<dbReference type="Pfam" id="PF24720">
    <property type="entry name" value="DUF7673"/>
    <property type="match status" value="1"/>
</dbReference>
<evidence type="ECO:0000313" key="2">
    <source>
        <dbReference type="EMBL" id="CAI8918684.1"/>
    </source>
</evidence>
<evidence type="ECO:0000313" key="3">
    <source>
        <dbReference type="Proteomes" id="UP001162030"/>
    </source>
</evidence>
<keyword evidence="3" id="KW-1185">Reference proteome</keyword>
<name>A0ABM9I692_9GAMM</name>
<gene>
    <name evidence="2" type="ORF">MSZNOR_3796</name>
</gene>